<sequence>MFLRHLELSSLLTEYFICRARCARAQPFHRKFCVKRKTSLDNSFLDQISSYDPTKVLLRLNTNEEAINGSIIISALSDLRKSYRKYPPDEPVKMNHFDEFFSVLEQHIEKLSAHEAINICNTLKLLKMPKSLPVFSSLVDHILHHVDNLSVQDCINFATAIETPPASNQTEHLQKRVQSALAQKLIEKLAVDHEDNDLRIEIEYLIKALHLASKFLDHSVYYGVIETLMEKLQSTPELIQIDHIQSILISLSYINYNSCKWQHLFLRIQNDLIKQVHLVDRVQMKRLCGSLDSTSLTILSGLQKYRLSNLRNKKLIPALIQRAIDDDMGFDVAQPLSILATRAGHKDRKLLDYASVEIFKSNSQGVGTNKIKTDQFQVLIKVLSESRYPSIAWDDLKDYVTKTREILNLDYDKLIRVTVRFMSLDWYPTNLLEKVFDGCFTCPTSSSISYSFLRIYQKIKSDPLYDGPNPTNDQIVGMTLFAEEYQLSKNTSPIFHKHLEEVTKNPLSIRTSIRTKLFHLIDGTPATITDKASGVGIPGASEYLENLRVPDDCHMILIQFQPSHRFFEETNELFGEYYMDVQTLQALYNCLVLAIDEDAWENLPDNEKTSFLKNEICSKLKSAHPANEPSILQNYAKDQLSMEYIPPDRDQLSSIEKIEMRRHLGTKLMSIIMDLDDKYVEYPSKEGFSSLRQLLSQLSEQTYVVSGREVLKLIRIIFRFPECSTELSLLLNEIAQCIDDLSIKDFLRLCYAMNTNNVDKTVKDRVLHTIAQNITENLSLGPKLDDIEYLRVALQIVTMFLDQRKYYELIKILTKRIYNYHDTIPIDHATSALIALRSFKYRPPRWKSLVRRIQDDVAKQFVLINEDRMKRLTFVPKEALFTGLDDYYNEEFLENVLIKPTISNKLNWHTSLTVLTQLLILRYKSHELLEYCSNTFASKFIRKNYLTLKDVRDVKYFIDQLSKARHHPVLLGEIEKFASRLSHENTFNLNQIVTVARLLLNLNCYPIDMLKKIFDTRLDCLEKIDYSSRDFLRIYQKLKSDPSYQGPMPTDLQLSKLSRLSQQISQSSEFNTYRLLDYLHEGIGSLAGTIVDVRTRLFHQIHYVVALHEDGTPAALEIDTSDADKLKRYIYLEDLRLPSGGQLVLIQSTKSLWYWKNTNELMGENLMDVESLENFYKYPVVTVNVREIDKLEVGERASFLMGKINAKLRSHHRMEQRQ</sequence>
<organism evidence="1 2">
    <name type="scientific">Eretmocerus hayati</name>
    <dbReference type="NCBI Taxonomy" id="131215"/>
    <lineage>
        <taxon>Eukaryota</taxon>
        <taxon>Metazoa</taxon>
        <taxon>Ecdysozoa</taxon>
        <taxon>Arthropoda</taxon>
        <taxon>Hexapoda</taxon>
        <taxon>Insecta</taxon>
        <taxon>Pterygota</taxon>
        <taxon>Neoptera</taxon>
        <taxon>Endopterygota</taxon>
        <taxon>Hymenoptera</taxon>
        <taxon>Apocrita</taxon>
        <taxon>Proctotrupomorpha</taxon>
        <taxon>Chalcidoidea</taxon>
        <taxon>Aphelinidae</taxon>
        <taxon>Aphelininae</taxon>
        <taxon>Eretmocerus</taxon>
    </lineage>
</organism>
<keyword evidence="2" id="KW-1185">Reference proteome</keyword>
<proteinExistence type="predicted"/>
<dbReference type="EMBL" id="CM056743">
    <property type="protein sequence ID" value="KAJ8674210.1"/>
    <property type="molecule type" value="Genomic_DNA"/>
</dbReference>
<accession>A0ACC2NSM8</accession>
<reference evidence="1" key="1">
    <citation type="submission" date="2023-04" db="EMBL/GenBank/DDBJ databases">
        <title>A chromosome-level genome assembly of the parasitoid wasp Eretmocerus hayati.</title>
        <authorList>
            <person name="Zhong Y."/>
            <person name="Liu S."/>
            <person name="Liu Y."/>
        </authorList>
    </citation>
    <scope>NUCLEOTIDE SEQUENCE</scope>
    <source>
        <strain evidence="1">ZJU_SS_LIU_2023</strain>
    </source>
</reference>
<gene>
    <name evidence="1" type="ORF">QAD02_005472</name>
</gene>
<comment type="caution">
    <text evidence="1">The sequence shown here is derived from an EMBL/GenBank/DDBJ whole genome shotgun (WGS) entry which is preliminary data.</text>
</comment>
<protein>
    <submittedName>
        <fullName evidence="1">Uncharacterized protein</fullName>
    </submittedName>
</protein>
<dbReference type="Proteomes" id="UP001239111">
    <property type="component" value="Chromosome 3"/>
</dbReference>
<name>A0ACC2NSM8_9HYME</name>
<evidence type="ECO:0000313" key="1">
    <source>
        <dbReference type="EMBL" id="KAJ8674210.1"/>
    </source>
</evidence>
<evidence type="ECO:0000313" key="2">
    <source>
        <dbReference type="Proteomes" id="UP001239111"/>
    </source>
</evidence>